<evidence type="ECO:0000313" key="3">
    <source>
        <dbReference type="EMBL" id="SFP05898.1"/>
    </source>
</evidence>
<dbReference type="RefSeq" id="WP_090075493.1">
    <property type="nucleotide sequence ID" value="NZ_FOVR01000020.1"/>
</dbReference>
<keyword evidence="3" id="KW-0808">Transferase</keyword>
<feature type="compositionally biased region" description="Basic and acidic residues" evidence="1">
    <location>
        <begin position="7"/>
        <end position="16"/>
    </location>
</feature>
<dbReference type="Gene3D" id="3.40.50.150">
    <property type="entry name" value="Vaccinia Virus protein VP39"/>
    <property type="match status" value="1"/>
</dbReference>
<dbReference type="OrthoDB" id="9765084at2"/>
<dbReference type="AlphaFoldDB" id="A0A1I5M8D3"/>
<proteinExistence type="predicted"/>
<keyword evidence="3" id="KW-0489">Methyltransferase</keyword>
<dbReference type="InterPro" id="IPR029063">
    <property type="entry name" value="SAM-dependent_MTases_sf"/>
</dbReference>
<dbReference type="STRING" id="655353.SAMN04488056_12011"/>
<dbReference type="SUPFAM" id="SSF53335">
    <property type="entry name" value="S-adenosyl-L-methionine-dependent methyltransferases"/>
    <property type="match status" value="1"/>
</dbReference>
<dbReference type="EMBL" id="FOVR01000020">
    <property type="protein sequence ID" value="SFP05898.1"/>
    <property type="molecule type" value="Genomic_DNA"/>
</dbReference>
<gene>
    <name evidence="3" type="ORF">SAMN04488056_12011</name>
</gene>
<dbReference type="GO" id="GO:0008757">
    <property type="term" value="F:S-adenosylmethionine-dependent methyltransferase activity"/>
    <property type="evidence" value="ECO:0007669"/>
    <property type="project" value="InterPro"/>
</dbReference>
<dbReference type="GO" id="GO:0032259">
    <property type="term" value="P:methylation"/>
    <property type="evidence" value="ECO:0007669"/>
    <property type="project" value="UniProtKB-KW"/>
</dbReference>
<evidence type="ECO:0000259" key="2">
    <source>
        <dbReference type="Pfam" id="PF08241"/>
    </source>
</evidence>
<name>A0A1I5M8D3_9HYPH</name>
<dbReference type="Proteomes" id="UP000199236">
    <property type="component" value="Unassembled WGS sequence"/>
</dbReference>
<sequence length="278" mass="31267">MSQSKAQLEEQPRQPAERLPGADLNEAKMPGHWLLARMGKRVLRPGGRELTQQMVDDLKIDDKTDIVELAPGLGLTARLLLERKPRSYNAVERDSDAAAIVKRRLAQFSPINIHISNAEETGLNDACTDIVLAEAMLTMNNQEHKIRIAKEAYRILRRGGQYAIHELAICPEDAAADIQAIISKSLSEAIHVGARPLTRNQWCTCLEEAGFVIEKVHTAPMALLEPKRILADEGLLRTIRFSLNVVKSPEARRRVLMMRRTFRRYQSNLEGIAIIARK</sequence>
<reference evidence="3 4" key="1">
    <citation type="submission" date="2016-10" db="EMBL/GenBank/DDBJ databases">
        <authorList>
            <person name="de Groot N.N."/>
        </authorList>
    </citation>
    <scope>NUCLEOTIDE SEQUENCE [LARGE SCALE GENOMIC DNA]</scope>
    <source>
        <strain evidence="3 4">CGMCC 1.9157</strain>
    </source>
</reference>
<dbReference type="Pfam" id="PF08241">
    <property type="entry name" value="Methyltransf_11"/>
    <property type="match status" value="1"/>
</dbReference>
<organism evidence="3 4">
    <name type="scientific">Cohaesibacter marisflavi</name>
    <dbReference type="NCBI Taxonomy" id="655353"/>
    <lineage>
        <taxon>Bacteria</taxon>
        <taxon>Pseudomonadati</taxon>
        <taxon>Pseudomonadota</taxon>
        <taxon>Alphaproteobacteria</taxon>
        <taxon>Hyphomicrobiales</taxon>
        <taxon>Cohaesibacteraceae</taxon>
    </lineage>
</organism>
<evidence type="ECO:0000256" key="1">
    <source>
        <dbReference type="SAM" id="MobiDB-lite"/>
    </source>
</evidence>
<protein>
    <submittedName>
        <fullName evidence="3">Methyltransferase domain-containing protein</fullName>
    </submittedName>
</protein>
<evidence type="ECO:0000313" key="4">
    <source>
        <dbReference type="Proteomes" id="UP000199236"/>
    </source>
</evidence>
<dbReference type="CDD" id="cd02440">
    <property type="entry name" value="AdoMet_MTases"/>
    <property type="match status" value="1"/>
</dbReference>
<keyword evidence="4" id="KW-1185">Reference proteome</keyword>
<feature type="domain" description="Methyltransferase type 11" evidence="2">
    <location>
        <begin position="68"/>
        <end position="164"/>
    </location>
</feature>
<accession>A0A1I5M8D3</accession>
<feature type="region of interest" description="Disordered" evidence="1">
    <location>
        <begin position="1"/>
        <end position="24"/>
    </location>
</feature>
<dbReference type="InterPro" id="IPR013216">
    <property type="entry name" value="Methyltransf_11"/>
</dbReference>